<dbReference type="SUPFAM" id="SSF53649">
    <property type="entry name" value="Alkaline phosphatase-like"/>
    <property type="match status" value="1"/>
</dbReference>
<dbReference type="PROSITE" id="PS00523">
    <property type="entry name" value="SULFATASE_1"/>
    <property type="match status" value="1"/>
</dbReference>
<gene>
    <name evidence="7" type="primary">arsA_2</name>
    <name evidence="7" type="ORF">AAE02nite_39630</name>
</gene>
<evidence type="ECO:0000256" key="1">
    <source>
        <dbReference type="ARBA" id="ARBA00008779"/>
    </source>
</evidence>
<comment type="similarity">
    <text evidence="1">Belongs to the sulfatase family.</text>
</comment>
<dbReference type="PANTHER" id="PTHR42693">
    <property type="entry name" value="ARYLSULFATASE FAMILY MEMBER"/>
    <property type="match status" value="1"/>
</dbReference>
<organism evidence="7 8">
    <name type="scientific">Adhaeribacter aerolatus</name>
    <dbReference type="NCBI Taxonomy" id="670289"/>
    <lineage>
        <taxon>Bacteria</taxon>
        <taxon>Pseudomonadati</taxon>
        <taxon>Bacteroidota</taxon>
        <taxon>Cytophagia</taxon>
        <taxon>Cytophagales</taxon>
        <taxon>Hymenobacteraceae</taxon>
        <taxon>Adhaeribacter</taxon>
    </lineage>
</organism>
<dbReference type="GO" id="GO:0004065">
    <property type="term" value="F:arylsulfatase activity"/>
    <property type="evidence" value="ECO:0007669"/>
    <property type="project" value="TreeGrafter"/>
</dbReference>
<dbReference type="InterPro" id="IPR024607">
    <property type="entry name" value="Sulfatase_CS"/>
</dbReference>
<keyword evidence="5" id="KW-0732">Signal</keyword>
<dbReference type="PANTHER" id="PTHR42693:SF53">
    <property type="entry name" value="ENDO-4-O-SULFATASE"/>
    <property type="match status" value="1"/>
</dbReference>
<dbReference type="EMBL" id="BJYS01000033">
    <property type="protein sequence ID" value="GEO06299.1"/>
    <property type="molecule type" value="Genomic_DNA"/>
</dbReference>
<evidence type="ECO:0000256" key="3">
    <source>
        <dbReference type="ARBA" id="ARBA00022801"/>
    </source>
</evidence>
<dbReference type="InterPro" id="IPR000917">
    <property type="entry name" value="Sulfatase_N"/>
</dbReference>
<dbReference type="Gene3D" id="3.40.720.10">
    <property type="entry name" value="Alkaline Phosphatase, subunit A"/>
    <property type="match status" value="1"/>
</dbReference>
<evidence type="ECO:0000313" key="8">
    <source>
        <dbReference type="Proteomes" id="UP000321532"/>
    </source>
</evidence>
<name>A0A512B2W9_9BACT</name>
<feature type="domain" description="Sulfatase N-terminal" evidence="6">
    <location>
        <begin position="29"/>
        <end position="338"/>
    </location>
</feature>
<feature type="signal peptide" evidence="5">
    <location>
        <begin position="1"/>
        <end position="25"/>
    </location>
</feature>
<sequence>MKFSAFIKVCLALTVLLNISFQVLARDKPNIILIMADDLGYETLGCYGNDDKLTPNLDKLAATGMLFENCYSTPLCTPSRVQLMTGKYNNRNYIGFGLLDPAETTFAQQLQKQGYQTAITGKWQLYGYEKQWELAGGRKGSRPENTGFNAFQVWQVDKVGSRYKDPLLYSDNRTNKTHTGKYGEDVFVEYIENFMEENKEKPFMVYYPMCLTHDPFTPTPFSDDYQNFDPKAKKDDPKYFKDMVKYMDHTVGRLTAKLDKLGLREETIIIFTGDNGTSPKIKSRFRGGTYQGNKGQTTERGTHVPLIVNWPGVIKPGSQNKALVDFTDFFPTLTEIAGNTTAAKTLQLDGISFYPQLLGKPAKEREWVFCDYNPKWGTFKHQTYVHNKDFKLYADGRIYNLQKDLDELQPLSKNSLKPQELKLINNFEKVIAAKMDAKK</sequence>
<dbReference type="Pfam" id="PF00884">
    <property type="entry name" value="Sulfatase"/>
    <property type="match status" value="1"/>
</dbReference>
<dbReference type="AlphaFoldDB" id="A0A512B2W9"/>
<keyword evidence="3" id="KW-0378">Hydrolase</keyword>
<dbReference type="GO" id="GO:0046872">
    <property type="term" value="F:metal ion binding"/>
    <property type="evidence" value="ECO:0007669"/>
    <property type="project" value="UniProtKB-KW"/>
</dbReference>
<keyword evidence="4" id="KW-0106">Calcium</keyword>
<keyword evidence="8" id="KW-1185">Reference proteome</keyword>
<evidence type="ECO:0000256" key="5">
    <source>
        <dbReference type="SAM" id="SignalP"/>
    </source>
</evidence>
<dbReference type="CDD" id="cd16151">
    <property type="entry name" value="sulfatase_like"/>
    <property type="match status" value="1"/>
</dbReference>
<comment type="caution">
    <text evidence="7">The sequence shown here is derived from an EMBL/GenBank/DDBJ whole genome shotgun (WGS) entry which is preliminary data.</text>
</comment>
<dbReference type="InterPro" id="IPR017850">
    <property type="entry name" value="Alkaline_phosphatase_core_sf"/>
</dbReference>
<evidence type="ECO:0000259" key="6">
    <source>
        <dbReference type="Pfam" id="PF00884"/>
    </source>
</evidence>
<dbReference type="InterPro" id="IPR050738">
    <property type="entry name" value="Sulfatase"/>
</dbReference>
<keyword evidence="2" id="KW-0479">Metal-binding</keyword>
<dbReference type="Proteomes" id="UP000321532">
    <property type="component" value="Unassembled WGS sequence"/>
</dbReference>
<proteinExistence type="inferred from homology"/>
<protein>
    <submittedName>
        <fullName evidence="7">Arylsulfatase</fullName>
    </submittedName>
</protein>
<evidence type="ECO:0000313" key="7">
    <source>
        <dbReference type="EMBL" id="GEO06299.1"/>
    </source>
</evidence>
<evidence type="ECO:0000256" key="4">
    <source>
        <dbReference type="ARBA" id="ARBA00022837"/>
    </source>
</evidence>
<feature type="chain" id="PRO_5022126119" evidence="5">
    <location>
        <begin position="26"/>
        <end position="439"/>
    </location>
</feature>
<reference evidence="7 8" key="1">
    <citation type="submission" date="2019-07" db="EMBL/GenBank/DDBJ databases">
        <title>Whole genome shotgun sequence of Adhaeribacter aerolatus NBRC 106133.</title>
        <authorList>
            <person name="Hosoyama A."/>
            <person name="Uohara A."/>
            <person name="Ohji S."/>
            <person name="Ichikawa N."/>
        </authorList>
    </citation>
    <scope>NUCLEOTIDE SEQUENCE [LARGE SCALE GENOMIC DNA]</scope>
    <source>
        <strain evidence="7 8">NBRC 106133</strain>
    </source>
</reference>
<dbReference type="RefSeq" id="WP_246151195.1">
    <property type="nucleotide sequence ID" value="NZ_BJYS01000033.1"/>
</dbReference>
<accession>A0A512B2W9</accession>
<evidence type="ECO:0000256" key="2">
    <source>
        <dbReference type="ARBA" id="ARBA00022723"/>
    </source>
</evidence>